<dbReference type="AlphaFoldDB" id="A0A2W5VEP6"/>
<evidence type="ECO:0000259" key="2">
    <source>
        <dbReference type="PROSITE" id="PS50234"/>
    </source>
</evidence>
<name>A0A2W5VEP6_9BACT</name>
<dbReference type="Proteomes" id="UP000249061">
    <property type="component" value="Unassembled WGS sequence"/>
</dbReference>
<dbReference type="InterPro" id="IPR050934">
    <property type="entry name" value="ITIH"/>
</dbReference>
<feature type="compositionally biased region" description="Pro residues" evidence="1">
    <location>
        <begin position="31"/>
        <end position="49"/>
    </location>
</feature>
<gene>
    <name evidence="3" type="ORF">DI536_10895</name>
</gene>
<dbReference type="InterPro" id="IPR036465">
    <property type="entry name" value="vWFA_dom_sf"/>
</dbReference>
<dbReference type="SMART" id="SM00327">
    <property type="entry name" value="VWA"/>
    <property type="match status" value="1"/>
</dbReference>
<reference evidence="3 4" key="1">
    <citation type="submission" date="2017-08" db="EMBL/GenBank/DDBJ databases">
        <title>Infants hospitalized years apart are colonized by the same room-sourced microbial strains.</title>
        <authorList>
            <person name="Brooks B."/>
            <person name="Olm M.R."/>
            <person name="Firek B.A."/>
            <person name="Baker R."/>
            <person name="Thomas B.C."/>
            <person name="Morowitz M.J."/>
            <person name="Banfield J.F."/>
        </authorList>
    </citation>
    <scope>NUCLEOTIDE SEQUENCE [LARGE SCALE GENOMIC DNA]</scope>
    <source>
        <strain evidence="3">S2_003_000_R2_14</strain>
    </source>
</reference>
<accession>A0A2W5VEP6</accession>
<evidence type="ECO:0000313" key="3">
    <source>
        <dbReference type="EMBL" id="PZR14564.1"/>
    </source>
</evidence>
<sequence length="478" mass="49990">MNRTSAFLATAAVLLLLAVVIGLPKVTSAPPVQPPPPVVSQPAQPPPVVAPASNPGSLSLTGRLSHPYLVPGTSDVFATLEVTAVDVPGARRAPVNLAVVIDRSGSMSGAKIENARRAASRLVDLLDEHDRIAIVHYGTDVDAMNSVFATPENKVRLQRFIANIWDNGGTNIGDGLAAGQRQIDKARSDFKVNRLLLLSDGQPTVGITSSQGLVNVVRRIRDSGISVTSLGVGADFNEDLMQRLADVGGGSYGFISNAAATAQLFQKDLEQAGTMVASSASLSFTVPAGVRFVQVFGRPVSQLGNTVTVSLPDFSARQVEKIVVQLSATPGVRNGTIDLGNFQLAYSDLLTSKPADARVALSAMVTDDSTLALGKRDKDAVVLANKARAAVNYRKAAEAIDRGDFNDAQAALRQNTILFDEADAVGGAGAMADERSTNSGFFGLSTAAPAAPMEVRREAVKKMKSDALKSSGRGASVY</sequence>
<proteinExistence type="predicted"/>
<organism evidence="3 4">
    <name type="scientific">Archangium gephyra</name>
    <dbReference type="NCBI Taxonomy" id="48"/>
    <lineage>
        <taxon>Bacteria</taxon>
        <taxon>Pseudomonadati</taxon>
        <taxon>Myxococcota</taxon>
        <taxon>Myxococcia</taxon>
        <taxon>Myxococcales</taxon>
        <taxon>Cystobacterineae</taxon>
        <taxon>Archangiaceae</taxon>
        <taxon>Archangium</taxon>
    </lineage>
</organism>
<dbReference type="PROSITE" id="PS50234">
    <property type="entry name" value="VWFA"/>
    <property type="match status" value="1"/>
</dbReference>
<dbReference type="EMBL" id="QFQP01000007">
    <property type="protein sequence ID" value="PZR14564.1"/>
    <property type="molecule type" value="Genomic_DNA"/>
</dbReference>
<dbReference type="Gene3D" id="3.40.50.410">
    <property type="entry name" value="von Willebrand factor, type A domain"/>
    <property type="match status" value="1"/>
</dbReference>
<evidence type="ECO:0000313" key="4">
    <source>
        <dbReference type="Proteomes" id="UP000249061"/>
    </source>
</evidence>
<evidence type="ECO:0000256" key="1">
    <source>
        <dbReference type="SAM" id="MobiDB-lite"/>
    </source>
</evidence>
<dbReference type="SUPFAM" id="SSF53300">
    <property type="entry name" value="vWA-like"/>
    <property type="match status" value="1"/>
</dbReference>
<dbReference type="PANTHER" id="PTHR10338">
    <property type="entry name" value="INTER-ALPHA-TRYPSIN INHIBITOR HEAVY CHAIN FAMILY MEMBER"/>
    <property type="match status" value="1"/>
</dbReference>
<protein>
    <submittedName>
        <fullName evidence="3">VWA domain-containing protein</fullName>
    </submittedName>
</protein>
<feature type="region of interest" description="Disordered" evidence="1">
    <location>
        <begin position="30"/>
        <end position="54"/>
    </location>
</feature>
<dbReference type="Pfam" id="PF00092">
    <property type="entry name" value="VWA"/>
    <property type="match status" value="1"/>
</dbReference>
<feature type="domain" description="VWFA" evidence="2">
    <location>
        <begin position="96"/>
        <end position="269"/>
    </location>
</feature>
<dbReference type="InterPro" id="IPR002035">
    <property type="entry name" value="VWF_A"/>
</dbReference>
<dbReference type="PANTHER" id="PTHR10338:SF108">
    <property type="entry name" value="INTER-ALPHA-TRYPSIN INHIBITOR HEAVY CHAIN H4-LIKE PROTEIN"/>
    <property type="match status" value="1"/>
</dbReference>
<comment type="caution">
    <text evidence="3">The sequence shown here is derived from an EMBL/GenBank/DDBJ whole genome shotgun (WGS) entry which is preliminary data.</text>
</comment>